<reference evidence="3 4" key="1">
    <citation type="submission" date="2017-04" db="EMBL/GenBank/DDBJ databases">
        <title>A new member of the family Flavobacteriaceae isolated from ascidians.</title>
        <authorList>
            <person name="Chen L."/>
        </authorList>
    </citation>
    <scope>NUCLEOTIDE SEQUENCE [LARGE SCALE GENOMIC DNA]</scope>
    <source>
        <strain evidence="3 4">HQA918</strain>
    </source>
</reference>
<keyword evidence="4" id="KW-1185">Reference proteome</keyword>
<accession>A0A2A4G5F2</accession>
<name>A0A2A4G5F2_9FLAO</name>
<proteinExistence type="predicted"/>
<feature type="domain" description="NUMOD4" evidence="1">
    <location>
        <begin position="11"/>
        <end position="61"/>
    </location>
</feature>
<evidence type="ECO:0000313" key="3">
    <source>
        <dbReference type="EMBL" id="PCE62972.1"/>
    </source>
</evidence>
<dbReference type="Pfam" id="PF13392">
    <property type="entry name" value="HNH_3"/>
    <property type="match status" value="1"/>
</dbReference>
<comment type="caution">
    <text evidence="3">The sequence shown here is derived from an EMBL/GenBank/DDBJ whole genome shotgun (WGS) entry which is preliminary data.</text>
</comment>
<dbReference type="GO" id="GO:0016788">
    <property type="term" value="F:hydrolase activity, acting on ester bonds"/>
    <property type="evidence" value="ECO:0007669"/>
    <property type="project" value="InterPro"/>
</dbReference>
<feature type="domain" description="HNH nuclease" evidence="2">
    <location>
        <begin position="70"/>
        <end position="113"/>
    </location>
</feature>
<dbReference type="Pfam" id="PF07463">
    <property type="entry name" value="NUMOD4"/>
    <property type="match status" value="1"/>
</dbReference>
<sequence length="185" mass="22098">MSEVIRSFRNEIWKDVVFDDKISERCKYKISSYGRVLNCCGDNPYLLKKMVMQGYTYIPLRQKTGKSTARYIHRVVAQHFLEQKEGDRFVIHLNYDKTDNRVENLKWATKREKEVHQFTGPTHLNRPRRVTYSKLTETKVKLIKRKINDPNRKTRMKMIAKQFGISEMQLYRIKSGENWGSVDPY</sequence>
<dbReference type="Proteomes" id="UP000219559">
    <property type="component" value="Unassembled WGS sequence"/>
</dbReference>
<dbReference type="EMBL" id="NBWU01000007">
    <property type="protein sequence ID" value="PCE62972.1"/>
    <property type="molecule type" value="Genomic_DNA"/>
</dbReference>
<dbReference type="AlphaFoldDB" id="A0A2A4G5F2"/>
<dbReference type="InterPro" id="IPR003615">
    <property type="entry name" value="HNH_nuc"/>
</dbReference>
<keyword evidence="3" id="KW-0378">Hydrolase</keyword>
<dbReference type="OrthoDB" id="6631788at2"/>
<organism evidence="3 4">
    <name type="scientific">Sediminicola luteus</name>
    <dbReference type="NCBI Taxonomy" id="319238"/>
    <lineage>
        <taxon>Bacteria</taxon>
        <taxon>Pseudomonadati</taxon>
        <taxon>Bacteroidota</taxon>
        <taxon>Flavobacteriia</taxon>
        <taxon>Flavobacteriales</taxon>
        <taxon>Flavobacteriaceae</taxon>
        <taxon>Sediminicola</taxon>
    </lineage>
</organism>
<evidence type="ECO:0000259" key="2">
    <source>
        <dbReference type="Pfam" id="PF13392"/>
    </source>
</evidence>
<keyword evidence="3" id="KW-0255">Endonuclease</keyword>
<dbReference type="InterPro" id="IPR044925">
    <property type="entry name" value="His-Me_finger_sf"/>
</dbReference>
<evidence type="ECO:0000313" key="4">
    <source>
        <dbReference type="Proteomes" id="UP000219559"/>
    </source>
</evidence>
<dbReference type="RefSeq" id="WP_097441083.1">
    <property type="nucleotide sequence ID" value="NZ_KZ300477.1"/>
</dbReference>
<evidence type="ECO:0000259" key="1">
    <source>
        <dbReference type="Pfam" id="PF07463"/>
    </source>
</evidence>
<keyword evidence="3" id="KW-0540">Nuclease</keyword>
<dbReference type="GO" id="GO:0004519">
    <property type="term" value="F:endonuclease activity"/>
    <property type="evidence" value="ECO:0007669"/>
    <property type="project" value="UniProtKB-KW"/>
</dbReference>
<dbReference type="SUPFAM" id="SSF54060">
    <property type="entry name" value="His-Me finger endonucleases"/>
    <property type="match status" value="1"/>
</dbReference>
<protein>
    <submittedName>
        <fullName evidence="3">HNH endonuclease</fullName>
    </submittedName>
</protein>
<dbReference type="Gene3D" id="3.90.75.20">
    <property type="match status" value="1"/>
</dbReference>
<dbReference type="InterPro" id="IPR010902">
    <property type="entry name" value="NUMOD4"/>
</dbReference>
<gene>
    <name evidence="3" type="ORF">B7P33_16990</name>
</gene>